<evidence type="ECO:0000256" key="2">
    <source>
        <dbReference type="ARBA" id="ARBA00022618"/>
    </source>
</evidence>
<dbReference type="InterPro" id="IPR036565">
    <property type="entry name" value="Mur-like_cat_sf"/>
</dbReference>
<dbReference type="PANTHER" id="PTHR43445:SF3">
    <property type="entry name" value="UDP-N-ACETYLMURAMATE--L-ALANINE LIGASE"/>
    <property type="match status" value="1"/>
</dbReference>
<keyword evidence="7" id="KW-0131">Cell cycle</keyword>
<evidence type="ECO:0000256" key="3">
    <source>
        <dbReference type="ARBA" id="ARBA00022741"/>
    </source>
</evidence>
<keyword evidence="2" id="KW-0132">Cell division</keyword>
<dbReference type="GO" id="GO:0071555">
    <property type="term" value="P:cell wall organization"/>
    <property type="evidence" value="ECO:0007669"/>
    <property type="project" value="UniProtKB-KW"/>
</dbReference>
<dbReference type="GO" id="GO:0009252">
    <property type="term" value="P:peptidoglycan biosynthetic process"/>
    <property type="evidence" value="ECO:0007669"/>
    <property type="project" value="UniProtKB-KW"/>
</dbReference>
<evidence type="ECO:0000259" key="11">
    <source>
        <dbReference type="Pfam" id="PF08245"/>
    </source>
</evidence>
<dbReference type="InterPro" id="IPR013221">
    <property type="entry name" value="Mur_ligase_cen"/>
</dbReference>
<dbReference type="Pfam" id="PF02875">
    <property type="entry name" value="Mur_ligase_C"/>
    <property type="match status" value="1"/>
</dbReference>
<feature type="domain" description="Mur ligase C-terminal" evidence="10">
    <location>
        <begin position="341"/>
        <end position="470"/>
    </location>
</feature>
<evidence type="ECO:0000259" key="9">
    <source>
        <dbReference type="Pfam" id="PF01225"/>
    </source>
</evidence>
<reference evidence="12" key="2">
    <citation type="journal article" date="2021" name="PeerJ">
        <title>Extensive microbial diversity within the chicken gut microbiome revealed by metagenomics and culture.</title>
        <authorList>
            <person name="Gilroy R."/>
            <person name="Ravi A."/>
            <person name="Getino M."/>
            <person name="Pursley I."/>
            <person name="Horton D.L."/>
            <person name="Alikhan N.F."/>
            <person name="Baker D."/>
            <person name="Gharbi K."/>
            <person name="Hall N."/>
            <person name="Watson M."/>
            <person name="Adriaenssens E.M."/>
            <person name="Foster-Nyarko E."/>
            <person name="Jarju S."/>
            <person name="Secka A."/>
            <person name="Antonio M."/>
            <person name="Oren A."/>
            <person name="Chaudhuri R.R."/>
            <person name="La Ragione R."/>
            <person name="Hildebrand F."/>
            <person name="Pallen M.J."/>
        </authorList>
    </citation>
    <scope>NUCLEOTIDE SEQUENCE</scope>
    <source>
        <strain evidence="12">1063</strain>
    </source>
</reference>
<protein>
    <recommendedName>
        <fullName evidence="14">UDP-N-acetylmuramate--L-alanine ligase</fullName>
    </recommendedName>
</protein>
<evidence type="ECO:0000256" key="7">
    <source>
        <dbReference type="ARBA" id="ARBA00023306"/>
    </source>
</evidence>
<organism evidence="12 13">
    <name type="scientific">Candidatus Limadaptatus stercorigallinarum</name>
    <dbReference type="NCBI Taxonomy" id="2840845"/>
    <lineage>
        <taxon>Bacteria</taxon>
        <taxon>Bacillati</taxon>
        <taxon>Bacillota</taxon>
        <taxon>Clostridia</taxon>
        <taxon>Eubacteriales</taxon>
        <taxon>Candidatus Limadaptatus</taxon>
    </lineage>
</organism>
<evidence type="ECO:0008006" key="14">
    <source>
        <dbReference type="Google" id="ProtNLM"/>
    </source>
</evidence>
<evidence type="ECO:0000256" key="4">
    <source>
        <dbReference type="ARBA" id="ARBA00022840"/>
    </source>
</evidence>
<dbReference type="Gene3D" id="3.90.190.20">
    <property type="entry name" value="Mur ligase, C-terminal domain"/>
    <property type="match status" value="1"/>
</dbReference>
<dbReference type="EMBL" id="DVMN01000059">
    <property type="protein sequence ID" value="HIU21279.1"/>
    <property type="molecule type" value="Genomic_DNA"/>
</dbReference>
<dbReference type="Gene3D" id="3.40.1190.10">
    <property type="entry name" value="Mur-like, catalytic domain"/>
    <property type="match status" value="1"/>
</dbReference>
<evidence type="ECO:0000256" key="5">
    <source>
        <dbReference type="ARBA" id="ARBA00022960"/>
    </source>
</evidence>
<feature type="domain" description="Mur ligase N-terminal catalytic" evidence="9">
    <location>
        <begin position="9"/>
        <end position="106"/>
    </location>
</feature>
<dbReference type="AlphaFoldDB" id="A0A9D1L1A7"/>
<dbReference type="InterPro" id="IPR000713">
    <property type="entry name" value="Mur_ligase_N"/>
</dbReference>
<keyword evidence="1" id="KW-0436">Ligase</keyword>
<keyword evidence="4" id="KW-0067">ATP-binding</keyword>
<dbReference type="Pfam" id="PF08245">
    <property type="entry name" value="Mur_ligase_M"/>
    <property type="match status" value="1"/>
</dbReference>
<keyword evidence="8" id="KW-0961">Cell wall biogenesis/degradation</keyword>
<dbReference type="GO" id="GO:0016881">
    <property type="term" value="F:acid-amino acid ligase activity"/>
    <property type="evidence" value="ECO:0007669"/>
    <property type="project" value="InterPro"/>
</dbReference>
<sequence>MPELDGERVHFIGAGGASMSALAEYCLLSGAEVTGSDRTFGENMEKLAALGAEVYTGARRDIIARAGVVVYSSAVPESDTELSAARAMGKRVTERHEFLAEIASGFSVVAAVSGTHGKTTVTAMTAHTLKALGIPFVAHIGGEPVGMGNLTVLREKDGSLPRGIFLTEACEFGRHLLALAPSVAVVTNMECDHPDCYSSSREVHDVFAKFVEKCPLTIVRAEDAFICSGAHTVIRETCGTPCGELYGGKSTAHGGCTGGNAGEKECSRMPVCTYTLSRVLEWESGQTDALSDGTHTAGFTLPFAGAHYAADAAFAVALAVALGADFGKACGALSSFGGVKRRYERAGTLHGAEVIFDYAHHPTELRCALRTADAGGRTLAVFQPHTYSRTASYMADFVEVLGSRKEVVLLPTYAARERGTQGASSADLAAAISEKYPECKVYLAVSHDDAWNYVENNASRFDKILMLGAGDIYDLRKRLHRE</sequence>
<dbReference type="SUPFAM" id="SSF53244">
    <property type="entry name" value="MurD-like peptide ligases, peptide-binding domain"/>
    <property type="match status" value="1"/>
</dbReference>
<dbReference type="SUPFAM" id="SSF53623">
    <property type="entry name" value="MurD-like peptide ligases, catalytic domain"/>
    <property type="match status" value="1"/>
</dbReference>
<keyword evidence="6" id="KW-0573">Peptidoglycan synthesis</keyword>
<dbReference type="GO" id="GO:0051301">
    <property type="term" value="P:cell division"/>
    <property type="evidence" value="ECO:0007669"/>
    <property type="project" value="UniProtKB-KW"/>
</dbReference>
<keyword evidence="3" id="KW-0547">Nucleotide-binding</keyword>
<reference evidence="12" key="1">
    <citation type="submission" date="2020-10" db="EMBL/GenBank/DDBJ databases">
        <authorList>
            <person name="Gilroy R."/>
        </authorList>
    </citation>
    <scope>NUCLEOTIDE SEQUENCE</scope>
    <source>
        <strain evidence="12">1063</strain>
    </source>
</reference>
<evidence type="ECO:0000313" key="12">
    <source>
        <dbReference type="EMBL" id="HIU21279.1"/>
    </source>
</evidence>
<comment type="caution">
    <text evidence="12">The sequence shown here is derived from an EMBL/GenBank/DDBJ whole genome shotgun (WGS) entry which is preliminary data.</text>
</comment>
<dbReference type="Gene3D" id="3.40.50.720">
    <property type="entry name" value="NAD(P)-binding Rossmann-like Domain"/>
    <property type="match status" value="1"/>
</dbReference>
<accession>A0A9D1L1A7</accession>
<name>A0A9D1L1A7_9FIRM</name>
<dbReference type="Pfam" id="PF01225">
    <property type="entry name" value="Mur_ligase"/>
    <property type="match status" value="1"/>
</dbReference>
<dbReference type="Proteomes" id="UP000824088">
    <property type="component" value="Unassembled WGS sequence"/>
</dbReference>
<dbReference type="GO" id="GO:0008360">
    <property type="term" value="P:regulation of cell shape"/>
    <property type="evidence" value="ECO:0007669"/>
    <property type="project" value="UniProtKB-KW"/>
</dbReference>
<feature type="domain" description="Mur ligase central" evidence="11">
    <location>
        <begin position="112"/>
        <end position="224"/>
    </location>
</feature>
<dbReference type="SUPFAM" id="SSF51984">
    <property type="entry name" value="MurCD N-terminal domain"/>
    <property type="match status" value="1"/>
</dbReference>
<dbReference type="InterPro" id="IPR036615">
    <property type="entry name" value="Mur_ligase_C_dom_sf"/>
</dbReference>
<dbReference type="PANTHER" id="PTHR43445">
    <property type="entry name" value="UDP-N-ACETYLMURAMATE--L-ALANINE LIGASE-RELATED"/>
    <property type="match status" value="1"/>
</dbReference>
<evidence type="ECO:0000256" key="6">
    <source>
        <dbReference type="ARBA" id="ARBA00022984"/>
    </source>
</evidence>
<dbReference type="GO" id="GO:0005524">
    <property type="term" value="F:ATP binding"/>
    <property type="evidence" value="ECO:0007669"/>
    <property type="project" value="UniProtKB-KW"/>
</dbReference>
<dbReference type="InterPro" id="IPR050061">
    <property type="entry name" value="MurCDEF_pg_biosynth"/>
</dbReference>
<evidence type="ECO:0000259" key="10">
    <source>
        <dbReference type="Pfam" id="PF02875"/>
    </source>
</evidence>
<gene>
    <name evidence="12" type="ORF">IAD51_03435</name>
</gene>
<keyword evidence="5" id="KW-0133">Cell shape</keyword>
<proteinExistence type="predicted"/>
<dbReference type="InterPro" id="IPR004101">
    <property type="entry name" value="Mur_ligase_C"/>
</dbReference>
<evidence type="ECO:0000256" key="1">
    <source>
        <dbReference type="ARBA" id="ARBA00022598"/>
    </source>
</evidence>
<evidence type="ECO:0000256" key="8">
    <source>
        <dbReference type="ARBA" id="ARBA00023316"/>
    </source>
</evidence>
<evidence type="ECO:0000313" key="13">
    <source>
        <dbReference type="Proteomes" id="UP000824088"/>
    </source>
</evidence>